<evidence type="ECO:0000256" key="2">
    <source>
        <dbReference type="ARBA" id="ARBA00022692"/>
    </source>
</evidence>
<keyword evidence="3 6" id="KW-1133">Transmembrane helix</keyword>
<dbReference type="InterPro" id="IPR007343">
    <property type="entry name" value="Uncharacterised_pept_Zn_put"/>
</dbReference>
<dbReference type="Proteomes" id="UP000094472">
    <property type="component" value="Unassembled WGS sequence"/>
</dbReference>
<comment type="caution">
    <text evidence="7">The sequence shown here is derived from an EMBL/GenBank/DDBJ whole genome shotgun (WGS) entry which is preliminary data.</text>
</comment>
<keyword evidence="2 6" id="KW-0812">Transmembrane</keyword>
<dbReference type="OrthoDB" id="9774900at2"/>
<dbReference type="EMBL" id="LPWF01000038">
    <property type="protein sequence ID" value="ODR93466.1"/>
    <property type="molecule type" value="Genomic_DNA"/>
</dbReference>
<sequence length="333" mass="36270">MRWRGQRESQNVEDRRGQRRGFGFPFPGGGGGMRFPSGGGSSGRGGGIGIVGLLIILGLMLFFGLDPSVLMQGGQPSGGSGGAGFPDIRLPQQRPDTTNVPRPCRTGGAPTYSGPATASADELKSFVSVVLATTEDAWTQTFRRYGQRYREPTLVLFDGYVRSACGTGMSAMGPFYCPGDEKVYIDLDFYRELRNRFRAPGDFAQAYVVAHEVGHHVQKLLGIADKVEALRRQVSTKQANAIQVRMELQADCFAGVWAHQMQADKGLIEPGDIDEALGAASAIGDDRIQKQTQGYVVPDSFTHGSSTQRVRWFRRGYEDGNLQACDTFNTDKL</sequence>
<evidence type="ECO:0000256" key="5">
    <source>
        <dbReference type="SAM" id="MobiDB-lite"/>
    </source>
</evidence>
<comment type="subcellular location">
    <subcellularLocation>
        <location evidence="1">Membrane</location>
        <topology evidence="1">Single-pass membrane protein</topology>
    </subcellularLocation>
</comment>
<name>A0A1E3VKG5_9HYPH</name>
<keyword evidence="8" id="KW-1185">Reference proteome</keyword>
<feature type="compositionally biased region" description="Gly residues" evidence="5">
    <location>
        <begin position="26"/>
        <end position="41"/>
    </location>
</feature>
<organism evidence="7 8">
    <name type="scientific">Methyloceanibacter superfactus</name>
    <dbReference type="NCBI Taxonomy" id="1774969"/>
    <lineage>
        <taxon>Bacteria</taxon>
        <taxon>Pseudomonadati</taxon>
        <taxon>Pseudomonadota</taxon>
        <taxon>Alphaproteobacteria</taxon>
        <taxon>Hyphomicrobiales</taxon>
        <taxon>Hyphomicrobiaceae</taxon>
        <taxon>Methyloceanibacter</taxon>
    </lineage>
</organism>
<evidence type="ECO:0000256" key="1">
    <source>
        <dbReference type="ARBA" id="ARBA00004167"/>
    </source>
</evidence>
<dbReference type="RefSeq" id="WP_069442999.1">
    <property type="nucleotide sequence ID" value="NZ_LPWF01000038.1"/>
</dbReference>
<protein>
    <recommendedName>
        <fullName evidence="9">Flagellar biosynthesis protein FlgM</fullName>
    </recommendedName>
</protein>
<feature type="region of interest" description="Disordered" evidence="5">
    <location>
        <begin position="1"/>
        <end position="41"/>
    </location>
</feature>
<feature type="compositionally biased region" description="Basic and acidic residues" evidence="5">
    <location>
        <begin position="1"/>
        <end position="16"/>
    </location>
</feature>
<keyword evidence="4 6" id="KW-0472">Membrane</keyword>
<evidence type="ECO:0000313" key="8">
    <source>
        <dbReference type="Proteomes" id="UP000094472"/>
    </source>
</evidence>
<dbReference type="AlphaFoldDB" id="A0A1E3VKG5"/>
<evidence type="ECO:0000256" key="4">
    <source>
        <dbReference type="ARBA" id="ARBA00023136"/>
    </source>
</evidence>
<feature type="transmembrane region" description="Helical" evidence="6">
    <location>
        <begin position="43"/>
        <end position="65"/>
    </location>
</feature>
<dbReference type="GO" id="GO:0016020">
    <property type="term" value="C:membrane"/>
    <property type="evidence" value="ECO:0007669"/>
    <property type="project" value="UniProtKB-SubCell"/>
</dbReference>
<evidence type="ECO:0008006" key="9">
    <source>
        <dbReference type="Google" id="ProtNLM"/>
    </source>
</evidence>
<evidence type="ECO:0000256" key="3">
    <source>
        <dbReference type="ARBA" id="ARBA00022989"/>
    </source>
</evidence>
<reference evidence="7 8" key="1">
    <citation type="journal article" date="2016" name="Environ. Microbiol.">
        <title>New Methyloceanibacter diversity from North Sea sediments includes methanotroph containing solely the soluble methane monooxygenase.</title>
        <authorList>
            <person name="Vekeman B."/>
            <person name="Kerckhof F.M."/>
            <person name="Cremers G."/>
            <person name="de Vos P."/>
            <person name="Vandamme P."/>
            <person name="Boon N."/>
            <person name="Op den Camp H.J."/>
            <person name="Heylen K."/>
        </authorList>
    </citation>
    <scope>NUCLEOTIDE SEQUENCE [LARGE SCALE GENOMIC DNA]</scope>
    <source>
        <strain evidence="7 8">R-67175</strain>
    </source>
</reference>
<dbReference type="PANTHER" id="PTHR30168">
    <property type="entry name" value="PUTATIVE MEMBRANE PROTEIN YPFJ"/>
    <property type="match status" value="1"/>
</dbReference>
<evidence type="ECO:0000313" key="7">
    <source>
        <dbReference type="EMBL" id="ODR93466.1"/>
    </source>
</evidence>
<accession>A0A1E3VKG5</accession>
<proteinExistence type="predicted"/>
<dbReference type="Pfam" id="PF04228">
    <property type="entry name" value="Zn_peptidase"/>
    <property type="match status" value="2"/>
</dbReference>
<gene>
    <name evidence="7" type="ORF">AUC69_04510</name>
</gene>
<feature type="region of interest" description="Disordered" evidence="5">
    <location>
        <begin position="74"/>
        <end position="116"/>
    </location>
</feature>
<feature type="compositionally biased region" description="Gly residues" evidence="5">
    <location>
        <begin position="75"/>
        <end position="84"/>
    </location>
</feature>
<evidence type="ECO:0000256" key="6">
    <source>
        <dbReference type="SAM" id="Phobius"/>
    </source>
</evidence>
<dbReference type="PANTHER" id="PTHR30168:SF0">
    <property type="entry name" value="INNER MEMBRANE PROTEIN"/>
    <property type="match status" value="1"/>
</dbReference>